<comment type="caution">
    <text evidence="2">The sequence shown here is derived from an EMBL/GenBank/DDBJ whole genome shotgun (WGS) entry which is preliminary data.</text>
</comment>
<dbReference type="Proteomes" id="UP000615446">
    <property type="component" value="Unassembled WGS sequence"/>
</dbReference>
<evidence type="ECO:0000313" key="2">
    <source>
        <dbReference type="EMBL" id="GBB95199.1"/>
    </source>
</evidence>
<reference evidence="3" key="2">
    <citation type="submission" date="2019-10" db="EMBL/GenBank/DDBJ databases">
        <title>Conservation and host-specific expression of non-tandemly repeated heterogenous ribosome RNA gene in arbuscular mycorrhizal fungi.</title>
        <authorList>
            <person name="Maeda T."/>
            <person name="Kobayashi Y."/>
            <person name="Nakagawa T."/>
            <person name="Ezawa T."/>
            <person name="Yamaguchi K."/>
            <person name="Bino T."/>
            <person name="Nishimoto Y."/>
            <person name="Shigenobu S."/>
            <person name="Kawaguchi M."/>
        </authorList>
    </citation>
    <scope>NUCLEOTIDE SEQUENCE</scope>
    <source>
        <strain evidence="3">HR1</strain>
    </source>
</reference>
<dbReference type="EMBL" id="BEXD01001665">
    <property type="protein sequence ID" value="GBB95199.1"/>
    <property type="molecule type" value="Genomic_DNA"/>
</dbReference>
<dbReference type="EMBL" id="BLAL01000011">
    <property type="protein sequence ID" value="GES74020.1"/>
    <property type="molecule type" value="Genomic_DNA"/>
</dbReference>
<evidence type="ECO:0000256" key="1">
    <source>
        <dbReference type="SAM" id="MobiDB-lite"/>
    </source>
</evidence>
<name>A0A2Z6RC90_9GLOM</name>
<dbReference type="AlphaFoldDB" id="A0A2Z6RC90"/>
<organism evidence="2 4">
    <name type="scientific">Rhizophagus clarus</name>
    <dbReference type="NCBI Taxonomy" id="94130"/>
    <lineage>
        <taxon>Eukaryota</taxon>
        <taxon>Fungi</taxon>
        <taxon>Fungi incertae sedis</taxon>
        <taxon>Mucoromycota</taxon>
        <taxon>Glomeromycotina</taxon>
        <taxon>Glomeromycetes</taxon>
        <taxon>Glomerales</taxon>
        <taxon>Glomeraceae</taxon>
        <taxon>Rhizophagus</taxon>
    </lineage>
</organism>
<accession>A0A2Z6RC90</accession>
<evidence type="ECO:0000313" key="3">
    <source>
        <dbReference type="EMBL" id="GES74020.1"/>
    </source>
</evidence>
<feature type="region of interest" description="Disordered" evidence="1">
    <location>
        <begin position="61"/>
        <end position="81"/>
    </location>
</feature>
<evidence type="ECO:0000313" key="4">
    <source>
        <dbReference type="Proteomes" id="UP000247702"/>
    </source>
</evidence>
<reference evidence="2 4" key="1">
    <citation type="submission" date="2017-11" db="EMBL/GenBank/DDBJ databases">
        <title>The genome of Rhizophagus clarus HR1 reveals common genetic basis of auxotrophy among arbuscular mycorrhizal fungi.</title>
        <authorList>
            <person name="Kobayashi Y."/>
        </authorList>
    </citation>
    <scope>NUCLEOTIDE SEQUENCE [LARGE SCALE GENOMIC DNA]</scope>
    <source>
        <strain evidence="2 4">HR1</strain>
    </source>
</reference>
<feature type="compositionally biased region" description="Basic and acidic residues" evidence="1">
    <location>
        <begin position="62"/>
        <end position="74"/>
    </location>
</feature>
<dbReference type="OrthoDB" id="2420613at2759"/>
<protein>
    <submittedName>
        <fullName evidence="2">Uncharacterized protein</fullName>
    </submittedName>
</protein>
<gene>
    <name evidence="3" type="ORF">RCL2_000152100</name>
    <name evidence="2" type="ORF">RclHR1_24970003</name>
</gene>
<keyword evidence="4" id="KW-1185">Reference proteome</keyword>
<proteinExistence type="predicted"/>
<dbReference type="Proteomes" id="UP000247702">
    <property type="component" value="Unassembled WGS sequence"/>
</dbReference>
<sequence>MTSSVDTKTLIYDTLKTLNTPTDDSKNDFFNKDFYVPDSFSTYFSGVISEQDIQDAINQLQQERRKESEKKMKDNQNGNSK</sequence>